<evidence type="ECO:0000256" key="9">
    <source>
        <dbReference type="ARBA" id="ARBA00078704"/>
    </source>
</evidence>
<sequence>MSSALRLGAVPASGTKQGRKRLAQALPSDRAAAHLRRWRVTLRTRAGIEAGHPNCRTPPGAGKPEARLAHARGPALRTPCPVGTERPRTPGSEPVPRHFRSGRRLPRTLLAVAPRSLLPAAVTSGVRAPQPQPRPWGPLMDQETRALAERHFRGLGGVPGGSGAPGRVAFIQAPSAFSYADFFRGFLLPNLPCVFSSAFTAAWGSRRRWVTAAGKPDFDYLLRKYGDVVVPVANCGVREYNANPKEHMPLRDYISYWRDYIQGGYSSPRGCLYLKDWHLCRDSSAEDVFTLPVYFSSDWLNEFWDALDVDDYRFVYAGPTGTWSPFHADIFRSFSWSVNICGRKKWLLFPPGQEEALRDCHGGLPYDVTSPTLQDANLHPRHQCCSPPLEIIQEAGEMVFIPSGWHHQVHNLDDTISINHNWVNGCNLATMWHFLQQELHAVQQEISEWRDSMPDWHHHCQVIMRSCSGINFEEFYHFLKVIAERRLLILGKGAEGTAECGPGTGLGLQHAVFDIGRLAEVLASVIAHPDFQRVDTGAFSPQPEELLRRLEEAIAAAADL</sequence>
<dbReference type="Pfam" id="PF13621">
    <property type="entry name" value="Cupin_8"/>
    <property type="match status" value="1"/>
</dbReference>
<evidence type="ECO:0000313" key="15">
    <source>
        <dbReference type="Proteomes" id="UP000001811"/>
    </source>
</evidence>
<dbReference type="OMA" id="HPCMFSR"/>
<comment type="cofactor">
    <cofactor evidence="1">
        <name>Fe(2+)</name>
        <dbReference type="ChEBI" id="CHEBI:29033"/>
    </cofactor>
</comment>
<reference evidence="14" key="2">
    <citation type="submission" date="2025-08" db="UniProtKB">
        <authorList>
            <consortium name="Ensembl"/>
        </authorList>
    </citation>
    <scope>IDENTIFICATION</scope>
    <source>
        <strain evidence="14">Thorbecke</strain>
    </source>
</reference>
<feature type="region of interest" description="Disordered" evidence="12">
    <location>
        <begin position="49"/>
        <end position="100"/>
    </location>
</feature>
<comment type="similarity">
    <text evidence="5">Belongs to the JMJD6 family.</text>
</comment>
<dbReference type="Bgee" id="ENSOCUG00000023657">
    <property type="expression patterns" value="Expressed in embryo and 19 other cell types or tissues"/>
</dbReference>
<evidence type="ECO:0000256" key="10">
    <source>
        <dbReference type="ARBA" id="ARBA00080747"/>
    </source>
</evidence>
<dbReference type="FunFam" id="2.60.120.650:FF:000030">
    <property type="entry name" value="JmjC domain-containing protein 4"/>
    <property type="match status" value="1"/>
</dbReference>
<evidence type="ECO:0000256" key="7">
    <source>
        <dbReference type="ARBA" id="ARBA00064352"/>
    </source>
</evidence>
<accession>G1U8A8</accession>
<comment type="catalytic activity">
    <reaction evidence="6">
        <text>L-lysyl-[protein] + 2-oxoglutarate + O2 = 4-hydroxy-L-lysyl-[protein] + succinate + CO2</text>
        <dbReference type="Rhea" id="RHEA:57156"/>
        <dbReference type="Rhea" id="RHEA-COMP:9752"/>
        <dbReference type="Rhea" id="RHEA-COMP:15084"/>
        <dbReference type="ChEBI" id="CHEBI:15379"/>
        <dbReference type="ChEBI" id="CHEBI:16526"/>
        <dbReference type="ChEBI" id="CHEBI:16810"/>
        <dbReference type="ChEBI" id="CHEBI:29969"/>
        <dbReference type="ChEBI" id="CHEBI:30031"/>
        <dbReference type="ChEBI" id="CHEBI:141495"/>
    </reaction>
</comment>
<reference evidence="14" key="3">
    <citation type="submission" date="2025-09" db="UniProtKB">
        <authorList>
            <consortium name="Ensembl"/>
        </authorList>
    </citation>
    <scope>IDENTIFICATION</scope>
    <source>
        <strain evidence="14">Thorbecke</strain>
    </source>
</reference>
<keyword evidence="3" id="KW-0560">Oxidoreductase</keyword>
<dbReference type="PROSITE" id="PS51184">
    <property type="entry name" value="JMJC"/>
    <property type="match status" value="1"/>
</dbReference>
<reference evidence="14 15" key="1">
    <citation type="journal article" date="2011" name="Nature">
        <title>A high-resolution map of human evolutionary constraint using 29 mammals.</title>
        <authorList>
            <person name="Lindblad-Toh K."/>
            <person name="Garber M."/>
            <person name="Zuk O."/>
            <person name="Lin M.F."/>
            <person name="Parker B.J."/>
            <person name="Washietl S."/>
            <person name="Kheradpour P."/>
            <person name="Ernst J."/>
            <person name="Jordan G."/>
            <person name="Mauceli E."/>
            <person name="Ward L.D."/>
            <person name="Lowe C.B."/>
            <person name="Holloway A.K."/>
            <person name="Clamp M."/>
            <person name="Gnerre S."/>
            <person name="Alfoldi J."/>
            <person name="Beal K."/>
            <person name="Chang J."/>
            <person name="Clawson H."/>
            <person name="Cuff J."/>
            <person name="Di Palma F."/>
            <person name="Fitzgerald S."/>
            <person name="Flicek P."/>
            <person name="Guttman M."/>
            <person name="Hubisz M.J."/>
            <person name="Jaffe D.B."/>
            <person name="Jungreis I."/>
            <person name="Kent W.J."/>
            <person name="Kostka D."/>
            <person name="Lara M."/>
            <person name="Martins A.L."/>
            <person name="Massingham T."/>
            <person name="Moltke I."/>
            <person name="Raney B.J."/>
            <person name="Rasmussen M.D."/>
            <person name="Robinson J."/>
            <person name="Stark A."/>
            <person name="Vilella A.J."/>
            <person name="Wen J."/>
            <person name="Xie X."/>
            <person name="Zody M.C."/>
            <person name="Baldwin J."/>
            <person name="Bloom T."/>
            <person name="Chin C.W."/>
            <person name="Heiman D."/>
            <person name="Nicol R."/>
            <person name="Nusbaum C."/>
            <person name="Young S."/>
            <person name="Wilkinson J."/>
            <person name="Worley K.C."/>
            <person name="Kovar C.L."/>
            <person name="Muzny D.M."/>
            <person name="Gibbs R.A."/>
            <person name="Cree A."/>
            <person name="Dihn H.H."/>
            <person name="Fowler G."/>
            <person name="Jhangiani S."/>
            <person name="Joshi V."/>
            <person name="Lee S."/>
            <person name="Lewis L.R."/>
            <person name="Nazareth L.V."/>
            <person name="Okwuonu G."/>
            <person name="Santibanez J."/>
            <person name="Warren W.C."/>
            <person name="Mardis E.R."/>
            <person name="Weinstock G.M."/>
            <person name="Wilson R.K."/>
            <person name="Delehaunty K."/>
            <person name="Dooling D."/>
            <person name="Fronik C."/>
            <person name="Fulton L."/>
            <person name="Fulton B."/>
            <person name="Graves T."/>
            <person name="Minx P."/>
            <person name="Sodergren E."/>
            <person name="Birney E."/>
            <person name="Margulies E.H."/>
            <person name="Herrero J."/>
            <person name="Green E.D."/>
            <person name="Haussler D."/>
            <person name="Siepel A."/>
            <person name="Goldman N."/>
            <person name="Pollard K.S."/>
            <person name="Pedersen J.S."/>
            <person name="Lander E.S."/>
            <person name="Kellis M."/>
        </authorList>
    </citation>
    <scope>NUCLEOTIDE SEQUENCE [LARGE SCALE GENOMIC DNA]</scope>
    <source>
        <strain evidence="15">Thorbecke</strain>
    </source>
</reference>
<dbReference type="Proteomes" id="UP000001811">
    <property type="component" value="Unplaced"/>
</dbReference>
<dbReference type="SUPFAM" id="SSF51197">
    <property type="entry name" value="Clavaminate synthase-like"/>
    <property type="match status" value="1"/>
</dbReference>
<evidence type="ECO:0000256" key="3">
    <source>
        <dbReference type="ARBA" id="ARBA00023002"/>
    </source>
</evidence>
<name>G1U8A8_RABIT</name>
<dbReference type="InterPro" id="IPR003347">
    <property type="entry name" value="JmjC_dom"/>
</dbReference>
<dbReference type="eggNOG" id="KOG2131">
    <property type="taxonomic scope" value="Eukaryota"/>
</dbReference>
<dbReference type="AlphaFoldDB" id="G1U8A8"/>
<dbReference type="InterPro" id="IPR041667">
    <property type="entry name" value="Cupin_8"/>
</dbReference>
<evidence type="ECO:0000256" key="5">
    <source>
        <dbReference type="ARBA" id="ARBA00038068"/>
    </source>
</evidence>
<dbReference type="GO" id="GO:0046872">
    <property type="term" value="F:metal ion binding"/>
    <property type="evidence" value="ECO:0007669"/>
    <property type="project" value="UniProtKB-KW"/>
</dbReference>
<keyword evidence="4" id="KW-0408">Iron</keyword>
<evidence type="ECO:0000256" key="11">
    <source>
        <dbReference type="ARBA" id="ARBA00082904"/>
    </source>
</evidence>
<dbReference type="Gene3D" id="2.60.120.650">
    <property type="entry name" value="Cupin"/>
    <property type="match status" value="1"/>
</dbReference>
<protein>
    <recommendedName>
        <fullName evidence="8">2-oxoglutarate and iron-dependent oxygenase JMJD4</fullName>
    </recommendedName>
    <alternativeName>
        <fullName evidence="9">JmjC domain-containing protein 4</fullName>
    </alternativeName>
    <alternativeName>
        <fullName evidence="11">Jumonji domain-containing protein 4</fullName>
    </alternativeName>
    <alternativeName>
        <fullName evidence="10">Lysyl-hydroxylase JMJD4</fullName>
    </alternativeName>
</protein>
<dbReference type="GeneTree" id="ENSGT00940000159380"/>
<dbReference type="SMART" id="SM00558">
    <property type="entry name" value="JmjC"/>
    <property type="match status" value="1"/>
</dbReference>
<comment type="subunit">
    <text evidence="7">Interacts with ETF1. Interacts with the ETF1-GSPT1 complex.</text>
</comment>
<evidence type="ECO:0000259" key="13">
    <source>
        <dbReference type="PROSITE" id="PS51184"/>
    </source>
</evidence>
<keyword evidence="15" id="KW-1185">Reference proteome</keyword>
<dbReference type="SMR" id="G1U8A8"/>
<dbReference type="GO" id="GO:0005737">
    <property type="term" value="C:cytoplasm"/>
    <property type="evidence" value="ECO:0007669"/>
    <property type="project" value="Ensembl"/>
</dbReference>
<feature type="domain" description="JmjC" evidence="13">
    <location>
        <begin position="280"/>
        <end position="439"/>
    </location>
</feature>
<dbReference type="STRING" id="9986.ENSOCUP00000025673"/>
<evidence type="ECO:0000256" key="12">
    <source>
        <dbReference type="SAM" id="MobiDB-lite"/>
    </source>
</evidence>
<evidence type="ECO:0000256" key="8">
    <source>
        <dbReference type="ARBA" id="ARBA00067203"/>
    </source>
</evidence>
<evidence type="ECO:0000256" key="6">
    <source>
        <dbReference type="ARBA" id="ARBA00047762"/>
    </source>
</evidence>
<dbReference type="InterPro" id="IPR050910">
    <property type="entry name" value="JMJD6_ArgDemeth/LysHydrox"/>
</dbReference>
<organism evidence="14 15">
    <name type="scientific">Oryctolagus cuniculus</name>
    <name type="common">Rabbit</name>
    <dbReference type="NCBI Taxonomy" id="9986"/>
    <lineage>
        <taxon>Eukaryota</taxon>
        <taxon>Metazoa</taxon>
        <taxon>Chordata</taxon>
        <taxon>Craniata</taxon>
        <taxon>Vertebrata</taxon>
        <taxon>Euteleostomi</taxon>
        <taxon>Mammalia</taxon>
        <taxon>Eutheria</taxon>
        <taxon>Euarchontoglires</taxon>
        <taxon>Glires</taxon>
        <taxon>Lagomorpha</taxon>
        <taxon>Leporidae</taxon>
        <taxon>Oryctolagus</taxon>
    </lineage>
</organism>
<dbReference type="GO" id="GO:0043565">
    <property type="term" value="F:sequence-specific DNA binding"/>
    <property type="evidence" value="ECO:0007669"/>
    <property type="project" value="TreeGrafter"/>
</dbReference>
<dbReference type="Ensembl" id="ENSOCUT00000022415.3">
    <property type="protein sequence ID" value="ENSOCUP00000025673.2"/>
    <property type="gene ID" value="ENSOCUG00000023657.3"/>
</dbReference>
<dbReference type="GO" id="GO:0016706">
    <property type="term" value="F:2-oxoglutarate-dependent dioxygenase activity"/>
    <property type="evidence" value="ECO:0007669"/>
    <property type="project" value="Ensembl"/>
</dbReference>
<dbReference type="HOGENOM" id="CLU_016785_2_2_1"/>
<dbReference type="PaxDb" id="9986-ENSOCUP00000025673"/>
<keyword evidence="2" id="KW-0479">Metal-binding</keyword>
<dbReference type="GO" id="GO:0005634">
    <property type="term" value="C:nucleus"/>
    <property type="evidence" value="ECO:0007669"/>
    <property type="project" value="TreeGrafter"/>
</dbReference>
<dbReference type="GO" id="GO:0045905">
    <property type="term" value="P:positive regulation of translational termination"/>
    <property type="evidence" value="ECO:0007669"/>
    <property type="project" value="Ensembl"/>
</dbReference>
<evidence type="ECO:0000256" key="1">
    <source>
        <dbReference type="ARBA" id="ARBA00001954"/>
    </source>
</evidence>
<dbReference type="PANTHER" id="PTHR12480">
    <property type="entry name" value="ARGININE DEMETHYLASE AND LYSYL-HYDROXYLASE JMJD"/>
    <property type="match status" value="1"/>
</dbReference>
<dbReference type="InParanoid" id="G1U8A8"/>
<dbReference type="FunCoup" id="G1U8A8">
    <property type="interactions" value="2570"/>
</dbReference>
<gene>
    <name evidence="14" type="primary">JMJD4</name>
</gene>
<evidence type="ECO:0000313" key="14">
    <source>
        <dbReference type="Ensembl" id="ENSOCUP00000025673.2"/>
    </source>
</evidence>
<dbReference type="GO" id="GO:0140096">
    <property type="term" value="F:catalytic activity, acting on a protein"/>
    <property type="evidence" value="ECO:0007669"/>
    <property type="project" value="UniProtKB-ARBA"/>
</dbReference>
<proteinExistence type="inferred from homology"/>
<evidence type="ECO:0000256" key="4">
    <source>
        <dbReference type="ARBA" id="ARBA00023004"/>
    </source>
</evidence>
<dbReference type="PANTHER" id="PTHR12480:SF6">
    <property type="entry name" value="2-OXOGLUTARATE AND IRON-DEPENDENT OXYGENASE JMJD4"/>
    <property type="match status" value="1"/>
</dbReference>
<evidence type="ECO:0000256" key="2">
    <source>
        <dbReference type="ARBA" id="ARBA00022723"/>
    </source>
</evidence>